<evidence type="ECO:0000256" key="7">
    <source>
        <dbReference type="SAM" id="Phobius"/>
    </source>
</evidence>
<reference evidence="9" key="1">
    <citation type="journal article" date="2019" name="Int. J. Syst. Evol. Microbiol.">
        <title>The Global Catalogue of Microorganisms (GCM) 10K type strain sequencing project: providing services to taxonomists for standard genome sequencing and annotation.</title>
        <authorList>
            <consortium name="The Broad Institute Genomics Platform"/>
            <consortium name="The Broad Institute Genome Sequencing Center for Infectious Disease"/>
            <person name="Wu L."/>
            <person name="Ma J."/>
        </authorList>
    </citation>
    <scope>NUCLEOTIDE SEQUENCE [LARGE SCALE GENOMIC DNA]</scope>
    <source>
        <strain evidence="9">CCUG 56607</strain>
    </source>
</reference>
<keyword evidence="9" id="KW-1185">Reference proteome</keyword>
<dbReference type="Pfam" id="PF05977">
    <property type="entry name" value="MFS_3"/>
    <property type="match status" value="1"/>
</dbReference>
<keyword evidence="6 7" id="KW-0472">Membrane</keyword>
<feature type="transmembrane region" description="Helical" evidence="7">
    <location>
        <begin position="94"/>
        <end position="113"/>
    </location>
</feature>
<dbReference type="Gene3D" id="1.20.1250.20">
    <property type="entry name" value="MFS general substrate transporter like domains"/>
    <property type="match status" value="1"/>
</dbReference>
<organism evidence="8 9">
    <name type="scientific">Thalassobacillus hwangdonensis</name>
    <dbReference type="NCBI Taxonomy" id="546108"/>
    <lineage>
        <taxon>Bacteria</taxon>
        <taxon>Bacillati</taxon>
        <taxon>Bacillota</taxon>
        <taxon>Bacilli</taxon>
        <taxon>Bacillales</taxon>
        <taxon>Bacillaceae</taxon>
        <taxon>Thalassobacillus</taxon>
    </lineage>
</organism>
<evidence type="ECO:0000256" key="2">
    <source>
        <dbReference type="ARBA" id="ARBA00022448"/>
    </source>
</evidence>
<dbReference type="EMBL" id="JBHTKL010000001">
    <property type="protein sequence ID" value="MFD1018618.1"/>
    <property type="molecule type" value="Genomic_DNA"/>
</dbReference>
<feature type="transmembrane region" description="Helical" evidence="7">
    <location>
        <begin position="370"/>
        <end position="388"/>
    </location>
</feature>
<feature type="transmembrane region" description="Helical" evidence="7">
    <location>
        <begin position="134"/>
        <end position="156"/>
    </location>
</feature>
<evidence type="ECO:0000256" key="3">
    <source>
        <dbReference type="ARBA" id="ARBA00022475"/>
    </source>
</evidence>
<keyword evidence="3" id="KW-1003">Cell membrane</keyword>
<sequence>MNKQLFLLLIGRIMTNLADSLYMIATIWYVKEVTASPFLIGLTSAIAMLPVTIQFLYGPIIDRFPKRKILFIAEAGQGVLLAIISILYFAETLWLPLLFVFMFMALSLAEATYPTENALIQRLAGKESLTKVNSIFAFSYQTLDIILDAISGILILFLGIGIIYASNSLLLLAIGFMFLLFLKVPSTNKERSSLTEKFFVQYKEDFVEGYQVVRKQTTLLAVLFGIIVINVMATMGLAMLPVISDNPAEYGFWLTAMSIGTLCGTVISSRLDRFLLRGIFPIASALAGLAWIGAFLFYGKAPLIICMVLFGVSWVAVGILSIYVQTIIQVNLPEDHVGSGFAFLSSLLGSLSPLGYMIGGLLGEWSGAEIVLMIAGSGYLVFTIYFLIHPTLKNLNNRINEPFQLHN</sequence>
<dbReference type="CDD" id="cd06173">
    <property type="entry name" value="MFS_MefA_like"/>
    <property type="match status" value="1"/>
</dbReference>
<gene>
    <name evidence="8" type="ORF">ACFQ2J_05320</name>
</gene>
<keyword evidence="5 7" id="KW-1133">Transmembrane helix</keyword>
<comment type="caution">
    <text evidence="8">The sequence shown here is derived from an EMBL/GenBank/DDBJ whole genome shotgun (WGS) entry which is preliminary data.</text>
</comment>
<dbReference type="PANTHER" id="PTHR23513:SF6">
    <property type="entry name" value="MAJOR FACILITATOR SUPERFAMILY ASSOCIATED DOMAIN-CONTAINING PROTEIN"/>
    <property type="match status" value="1"/>
</dbReference>
<keyword evidence="2" id="KW-0813">Transport</keyword>
<protein>
    <submittedName>
        <fullName evidence="8">MFS transporter</fullName>
    </submittedName>
</protein>
<feature type="transmembrane region" description="Helical" evidence="7">
    <location>
        <begin position="336"/>
        <end position="358"/>
    </location>
</feature>
<feature type="transmembrane region" description="Helical" evidence="7">
    <location>
        <begin position="36"/>
        <end position="57"/>
    </location>
</feature>
<dbReference type="SUPFAM" id="SSF103473">
    <property type="entry name" value="MFS general substrate transporter"/>
    <property type="match status" value="1"/>
</dbReference>
<feature type="transmembrane region" description="Helical" evidence="7">
    <location>
        <begin position="162"/>
        <end position="182"/>
    </location>
</feature>
<feature type="transmembrane region" description="Helical" evidence="7">
    <location>
        <begin position="250"/>
        <end position="267"/>
    </location>
</feature>
<evidence type="ECO:0000313" key="8">
    <source>
        <dbReference type="EMBL" id="MFD1018618.1"/>
    </source>
</evidence>
<feature type="transmembrane region" description="Helical" evidence="7">
    <location>
        <begin position="274"/>
        <end position="296"/>
    </location>
</feature>
<feature type="transmembrane region" description="Helical" evidence="7">
    <location>
        <begin position="302"/>
        <end position="324"/>
    </location>
</feature>
<feature type="transmembrane region" description="Helical" evidence="7">
    <location>
        <begin position="219"/>
        <end position="244"/>
    </location>
</feature>
<evidence type="ECO:0000256" key="4">
    <source>
        <dbReference type="ARBA" id="ARBA00022692"/>
    </source>
</evidence>
<dbReference type="RefSeq" id="WP_386057257.1">
    <property type="nucleotide sequence ID" value="NZ_JBHTKL010000001.1"/>
</dbReference>
<keyword evidence="4 7" id="KW-0812">Transmembrane</keyword>
<feature type="transmembrane region" description="Helical" evidence="7">
    <location>
        <begin position="69"/>
        <end position="88"/>
    </location>
</feature>
<evidence type="ECO:0000256" key="1">
    <source>
        <dbReference type="ARBA" id="ARBA00004651"/>
    </source>
</evidence>
<proteinExistence type="predicted"/>
<dbReference type="Proteomes" id="UP001596990">
    <property type="component" value="Unassembled WGS sequence"/>
</dbReference>
<dbReference type="PANTHER" id="PTHR23513">
    <property type="entry name" value="INTEGRAL MEMBRANE EFFLUX PROTEIN-RELATED"/>
    <property type="match status" value="1"/>
</dbReference>
<dbReference type="InterPro" id="IPR010290">
    <property type="entry name" value="TM_effector"/>
</dbReference>
<evidence type="ECO:0000313" key="9">
    <source>
        <dbReference type="Proteomes" id="UP001596990"/>
    </source>
</evidence>
<dbReference type="InterPro" id="IPR036259">
    <property type="entry name" value="MFS_trans_sf"/>
</dbReference>
<comment type="subcellular location">
    <subcellularLocation>
        <location evidence="1">Cell membrane</location>
        <topology evidence="1">Multi-pass membrane protein</topology>
    </subcellularLocation>
</comment>
<evidence type="ECO:0000256" key="6">
    <source>
        <dbReference type="ARBA" id="ARBA00023136"/>
    </source>
</evidence>
<feature type="transmembrane region" description="Helical" evidence="7">
    <location>
        <begin position="7"/>
        <end position="30"/>
    </location>
</feature>
<name>A0ABW3L0I9_9BACI</name>
<accession>A0ABW3L0I9</accession>
<evidence type="ECO:0000256" key="5">
    <source>
        <dbReference type="ARBA" id="ARBA00022989"/>
    </source>
</evidence>